<evidence type="ECO:0000256" key="2">
    <source>
        <dbReference type="ARBA" id="ARBA00022748"/>
    </source>
</evidence>
<dbReference type="EMBL" id="BAJS01000007">
    <property type="protein sequence ID" value="GAK36467.1"/>
    <property type="molecule type" value="Genomic_DNA"/>
</dbReference>
<dbReference type="PANTHER" id="PTHR42852">
    <property type="entry name" value="THIOL:DISULFIDE INTERCHANGE PROTEIN DSBE"/>
    <property type="match status" value="1"/>
</dbReference>
<dbReference type="AlphaFoldDB" id="A0A069D231"/>
<dbReference type="PANTHER" id="PTHR42852:SF6">
    <property type="entry name" value="THIOL:DISULFIDE INTERCHANGE PROTEIN DSBE"/>
    <property type="match status" value="1"/>
</dbReference>
<proteinExistence type="predicted"/>
<dbReference type="InterPro" id="IPR000866">
    <property type="entry name" value="AhpC/TSA"/>
</dbReference>
<dbReference type="GO" id="GO:0016209">
    <property type="term" value="F:antioxidant activity"/>
    <property type="evidence" value="ECO:0007669"/>
    <property type="project" value="InterPro"/>
</dbReference>
<feature type="domain" description="Thioredoxin" evidence="5">
    <location>
        <begin position="237"/>
        <end position="375"/>
    </location>
</feature>
<dbReference type="Gene3D" id="3.40.30.10">
    <property type="entry name" value="Glutaredoxin"/>
    <property type="match status" value="1"/>
</dbReference>
<evidence type="ECO:0000259" key="5">
    <source>
        <dbReference type="PROSITE" id="PS51352"/>
    </source>
</evidence>
<dbReference type="eggNOG" id="COG0526">
    <property type="taxonomic scope" value="Bacteria"/>
</dbReference>
<dbReference type="PROSITE" id="PS51352">
    <property type="entry name" value="THIOREDOXIN_2"/>
    <property type="match status" value="1"/>
</dbReference>
<gene>
    <name evidence="6" type="ORF">JCM15093_1635</name>
</gene>
<comment type="caution">
    <text evidence="6">The sequence shown here is derived from an EMBL/GenBank/DDBJ whole genome shotgun (WGS) entry which is preliminary data.</text>
</comment>
<dbReference type="InterPro" id="IPR050553">
    <property type="entry name" value="Thioredoxin_ResA/DsbE_sf"/>
</dbReference>
<reference evidence="6 7" key="1">
    <citation type="journal article" date="2015" name="Microbes Environ.">
        <title>Distribution and evolution of nitrogen fixation genes in the phylum bacteroidetes.</title>
        <authorList>
            <person name="Inoue J."/>
            <person name="Oshima K."/>
            <person name="Suda W."/>
            <person name="Sakamoto M."/>
            <person name="Iino T."/>
            <person name="Noda S."/>
            <person name="Hongoh Y."/>
            <person name="Hattori M."/>
            <person name="Ohkuma M."/>
        </authorList>
    </citation>
    <scope>NUCLEOTIDE SEQUENCE [LARGE SCALE GENOMIC DNA]</scope>
    <source>
        <strain evidence="6 7">JCM 15093</strain>
    </source>
</reference>
<dbReference type="GO" id="GO:0030313">
    <property type="term" value="C:cell envelope"/>
    <property type="evidence" value="ECO:0007669"/>
    <property type="project" value="UniProtKB-SubCell"/>
</dbReference>
<keyword evidence="4" id="KW-0676">Redox-active center</keyword>
<dbReference type="InterPro" id="IPR036249">
    <property type="entry name" value="Thioredoxin-like_sf"/>
</dbReference>
<keyword evidence="3" id="KW-1015">Disulfide bond</keyword>
<dbReference type="Pfam" id="PF00578">
    <property type="entry name" value="AhpC-TSA"/>
    <property type="match status" value="1"/>
</dbReference>
<keyword evidence="2" id="KW-0201">Cytochrome c-type biogenesis</keyword>
<dbReference type="STRING" id="1121097.GCA_000428125_01585"/>
<dbReference type="InterPro" id="IPR013766">
    <property type="entry name" value="Thioredoxin_domain"/>
</dbReference>
<dbReference type="GO" id="GO:0016491">
    <property type="term" value="F:oxidoreductase activity"/>
    <property type="evidence" value="ECO:0007669"/>
    <property type="project" value="InterPro"/>
</dbReference>
<dbReference type="Proteomes" id="UP000027601">
    <property type="component" value="Unassembled WGS sequence"/>
</dbReference>
<comment type="subcellular location">
    <subcellularLocation>
        <location evidence="1">Cell envelope</location>
    </subcellularLocation>
</comment>
<dbReference type="InterPro" id="IPR017937">
    <property type="entry name" value="Thioredoxin_CS"/>
</dbReference>
<keyword evidence="7" id="KW-1185">Reference proteome</keyword>
<dbReference type="PROSITE" id="PS00194">
    <property type="entry name" value="THIOREDOXIN_1"/>
    <property type="match status" value="1"/>
</dbReference>
<evidence type="ECO:0000313" key="6">
    <source>
        <dbReference type="EMBL" id="GAK36467.1"/>
    </source>
</evidence>
<sequence>MPQLPKDLTELKYGNIETNRYQETYQDYISGNITKSGYEELQKLWNWVPDSLTLSQKPIRTKIALAYGKDSDGNLKIVVDANNNLDLSDDKPVSLLEMNEDNSNKDSLAQIHTIDVTVETYVEGKIRSIKTPLFIMYNKEYNMFMCNFPQYATTEYKGKKIAICSSDFTDLSYRMIGLTIIKDDMKKGEKVERNHVYRKNEYIEIGDGNYKVVEVNTFKNKLILERTDLPKSQLISSQVGYRPFPFEKESFQQKTTIALEKLKGKYVLLDFWAVWCGACLAEIPNLKKLYANVDKSKFEMIGIVGDSPAELLKELIDKHGITWPQILLDNADQIKKEYGINGYPTTFLLNKEGVVLATNLRGTELEEKILSLIKE</sequence>
<dbReference type="CDD" id="cd02966">
    <property type="entry name" value="TlpA_like_family"/>
    <property type="match status" value="1"/>
</dbReference>
<dbReference type="SUPFAM" id="SSF52833">
    <property type="entry name" value="Thioredoxin-like"/>
    <property type="match status" value="1"/>
</dbReference>
<name>A0A069D231_9BACE</name>
<protein>
    <submittedName>
        <fullName evidence="6">Thiol:disulfide interchange protein</fullName>
    </submittedName>
</protein>
<accession>A0A069D231</accession>
<evidence type="ECO:0000256" key="1">
    <source>
        <dbReference type="ARBA" id="ARBA00004196"/>
    </source>
</evidence>
<dbReference type="GO" id="GO:0017004">
    <property type="term" value="P:cytochrome complex assembly"/>
    <property type="evidence" value="ECO:0007669"/>
    <property type="project" value="UniProtKB-KW"/>
</dbReference>
<evidence type="ECO:0000256" key="3">
    <source>
        <dbReference type="ARBA" id="ARBA00023157"/>
    </source>
</evidence>
<evidence type="ECO:0000256" key="4">
    <source>
        <dbReference type="ARBA" id="ARBA00023284"/>
    </source>
</evidence>
<evidence type="ECO:0000313" key="7">
    <source>
        <dbReference type="Proteomes" id="UP000027601"/>
    </source>
</evidence>
<organism evidence="6 7">
    <name type="scientific">Bacteroides graminisolvens DSM 19988 = JCM 15093</name>
    <dbReference type="NCBI Taxonomy" id="1121097"/>
    <lineage>
        <taxon>Bacteria</taxon>
        <taxon>Pseudomonadati</taxon>
        <taxon>Bacteroidota</taxon>
        <taxon>Bacteroidia</taxon>
        <taxon>Bacteroidales</taxon>
        <taxon>Bacteroidaceae</taxon>
        <taxon>Bacteroides</taxon>
    </lineage>
</organism>